<feature type="domain" description="Reverse transcriptase" evidence="1">
    <location>
        <begin position="1"/>
        <end position="363"/>
    </location>
</feature>
<dbReference type="Proteomes" id="UP000604825">
    <property type="component" value="Unassembled WGS sequence"/>
</dbReference>
<dbReference type="InterPro" id="IPR043502">
    <property type="entry name" value="DNA/RNA_pol_sf"/>
</dbReference>
<dbReference type="PANTHER" id="PTHR33116">
    <property type="entry name" value="REVERSE TRANSCRIPTASE ZINC-BINDING DOMAIN-CONTAINING PROTEIN-RELATED-RELATED"/>
    <property type="match status" value="1"/>
</dbReference>
<protein>
    <recommendedName>
        <fullName evidence="1">Reverse transcriptase domain-containing protein</fullName>
    </recommendedName>
</protein>
<evidence type="ECO:0000313" key="2">
    <source>
        <dbReference type="EMBL" id="CAD6258598.1"/>
    </source>
</evidence>
<evidence type="ECO:0000259" key="1">
    <source>
        <dbReference type="PROSITE" id="PS50878"/>
    </source>
</evidence>
<dbReference type="Pfam" id="PF00078">
    <property type="entry name" value="RVT_1"/>
    <property type="match status" value="1"/>
</dbReference>
<dbReference type="InterPro" id="IPR036691">
    <property type="entry name" value="Endo/exonu/phosph_ase_sf"/>
</dbReference>
<dbReference type="SUPFAM" id="SSF56219">
    <property type="entry name" value="DNase I-like"/>
    <property type="match status" value="1"/>
</dbReference>
<keyword evidence="3" id="KW-1185">Reference proteome</keyword>
<dbReference type="Gene3D" id="3.60.10.10">
    <property type="entry name" value="Endonuclease/exonuclease/phosphatase"/>
    <property type="match status" value="1"/>
</dbReference>
<dbReference type="Gene3D" id="3.30.70.270">
    <property type="match status" value="1"/>
</dbReference>
<dbReference type="InterPro" id="IPR043128">
    <property type="entry name" value="Rev_trsase/Diguanyl_cyclase"/>
</dbReference>
<dbReference type="InterPro" id="IPR000477">
    <property type="entry name" value="RT_dom"/>
</dbReference>
<accession>A0A811QLV0</accession>
<dbReference type="SUPFAM" id="SSF56672">
    <property type="entry name" value="DNA/RNA polymerases"/>
    <property type="match status" value="1"/>
</dbReference>
<organism evidence="2 3">
    <name type="scientific">Miscanthus lutarioriparius</name>
    <dbReference type="NCBI Taxonomy" id="422564"/>
    <lineage>
        <taxon>Eukaryota</taxon>
        <taxon>Viridiplantae</taxon>
        <taxon>Streptophyta</taxon>
        <taxon>Embryophyta</taxon>
        <taxon>Tracheophyta</taxon>
        <taxon>Spermatophyta</taxon>
        <taxon>Magnoliopsida</taxon>
        <taxon>Liliopsida</taxon>
        <taxon>Poales</taxon>
        <taxon>Poaceae</taxon>
        <taxon>PACMAD clade</taxon>
        <taxon>Panicoideae</taxon>
        <taxon>Andropogonodae</taxon>
        <taxon>Andropogoneae</taxon>
        <taxon>Saccharinae</taxon>
        <taxon>Miscanthus</taxon>
    </lineage>
</organism>
<gene>
    <name evidence="2" type="ORF">NCGR_LOCUS42068</name>
</gene>
<proteinExistence type="predicted"/>
<reference evidence="2" key="1">
    <citation type="submission" date="2020-10" db="EMBL/GenBank/DDBJ databases">
        <authorList>
            <person name="Han B."/>
            <person name="Lu T."/>
            <person name="Zhao Q."/>
            <person name="Huang X."/>
            <person name="Zhao Y."/>
        </authorList>
    </citation>
    <scope>NUCLEOTIDE SEQUENCE</scope>
</reference>
<dbReference type="AlphaFoldDB" id="A0A811QLV0"/>
<comment type="caution">
    <text evidence="2">The sequence shown here is derived from an EMBL/GenBank/DDBJ whole genome shotgun (WGS) entry which is preliminary data.</text>
</comment>
<name>A0A811QLV0_9POAL</name>
<dbReference type="PROSITE" id="PS50878">
    <property type="entry name" value="RT_POL"/>
    <property type="match status" value="1"/>
</dbReference>
<evidence type="ECO:0000313" key="3">
    <source>
        <dbReference type="Proteomes" id="UP000604825"/>
    </source>
</evidence>
<dbReference type="EMBL" id="CAJGYO010000010">
    <property type="protein sequence ID" value="CAD6258598.1"/>
    <property type="molecule type" value="Genomic_DNA"/>
</dbReference>
<sequence>MTKLTEPTCAALELQDLHLHGRCFTWSNERDVPTLVRLDMVLVSIDWDERFPNSHLRALGTDASDHCALLLQTNMGQMSKARFHFELFWPKFDDYAEVVANAWQRPIRPHDPLSSLEGMLRALDGMQQALRDHFAAVFGTAASGGMTLNFQALGIQPLDLSDQEAAITNEEVWATIRAMPSDRAPGPDGFTGAFYKSSWSTISNEAWGFGQTWRRWIEMLLSTATSSIILNGQKGPPIRHHRGVRQGDSLSPMLFIIAMDVLHRLFQKAAADGLLRKMELPEIKFQCSLYVDDVILFIRPHDQEARAVKQILHIFGEALGLKTNLAKCSIMPIYGGEDSLEEIVSILGCQVQQFPIRYLGLPLSTKQIPKSHFQSVVEGVARKMPPCHGNLMARSGRLVWIKSVLHAVPIYAMMAENMWPWARKEIDTICRRFF</sequence>
<dbReference type="OrthoDB" id="694780at2759"/>
<dbReference type="PANTHER" id="PTHR33116:SF78">
    <property type="entry name" value="OS12G0587133 PROTEIN"/>
    <property type="match status" value="1"/>
</dbReference>